<protein>
    <submittedName>
        <fullName evidence="3">Uncharacterized protein</fullName>
    </submittedName>
</protein>
<evidence type="ECO:0000313" key="2">
    <source>
        <dbReference type="EMBL" id="BAD33690.1"/>
    </source>
</evidence>
<dbReference type="EMBL" id="AP005909">
    <property type="protein sequence ID" value="BAD34158.1"/>
    <property type="molecule type" value="Genomic_DNA"/>
</dbReference>
<reference evidence="4" key="4">
    <citation type="journal article" date="2008" name="Nucleic Acids Res.">
        <title>The rice annotation project database (RAP-DB): 2008 update.</title>
        <authorList>
            <consortium name="The rice annotation project (RAP)"/>
        </authorList>
    </citation>
    <scope>GENOME REANNOTATION</scope>
    <source>
        <strain evidence="4">cv. Nipponbare</strain>
    </source>
</reference>
<feature type="compositionally biased region" description="Basic residues" evidence="1">
    <location>
        <begin position="1"/>
        <end position="11"/>
    </location>
</feature>
<feature type="region of interest" description="Disordered" evidence="1">
    <location>
        <begin position="1"/>
        <end position="74"/>
    </location>
</feature>
<proteinExistence type="predicted"/>
<feature type="compositionally biased region" description="Gly residues" evidence="1">
    <location>
        <begin position="31"/>
        <end position="48"/>
    </location>
</feature>
<name>Q69KU8_ORYSJ</name>
<evidence type="ECO:0000256" key="1">
    <source>
        <dbReference type="SAM" id="MobiDB-lite"/>
    </source>
</evidence>
<organism evidence="3 4">
    <name type="scientific">Oryza sativa subsp. japonica</name>
    <name type="common">Rice</name>
    <dbReference type="NCBI Taxonomy" id="39947"/>
    <lineage>
        <taxon>Eukaryota</taxon>
        <taxon>Viridiplantae</taxon>
        <taxon>Streptophyta</taxon>
        <taxon>Embryophyta</taxon>
        <taxon>Tracheophyta</taxon>
        <taxon>Spermatophyta</taxon>
        <taxon>Magnoliopsida</taxon>
        <taxon>Liliopsida</taxon>
        <taxon>Poales</taxon>
        <taxon>Poaceae</taxon>
        <taxon>BOP clade</taxon>
        <taxon>Oryzoideae</taxon>
        <taxon>Oryzeae</taxon>
        <taxon>Oryzinae</taxon>
        <taxon>Oryza</taxon>
        <taxon>Oryza sativa</taxon>
    </lineage>
</organism>
<evidence type="ECO:0000313" key="4">
    <source>
        <dbReference type="Proteomes" id="UP000000763"/>
    </source>
</evidence>
<feature type="region of interest" description="Disordered" evidence="1">
    <location>
        <begin position="95"/>
        <end position="117"/>
    </location>
</feature>
<gene>
    <name evidence="3" type="ORF">OSJNBa0006G10.17</name>
    <name evidence="2" type="ORF">P0584D02.9</name>
</gene>
<reference evidence="2" key="1">
    <citation type="submission" date="2002-08" db="EMBL/GenBank/DDBJ databases">
        <title>Oryza sativa nipponbare(GA3) genomic DNA, chromosome 9, PAC clone:P0584D02.</title>
        <authorList>
            <person name="Sasaki T."/>
            <person name="Matsumoto T."/>
            <person name="Katayose Y."/>
        </authorList>
    </citation>
    <scope>NUCLEOTIDE SEQUENCE</scope>
</reference>
<dbReference type="EMBL" id="AP005634">
    <property type="protein sequence ID" value="BAD33690.1"/>
    <property type="molecule type" value="Genomic_DNA"/>
</dbReference>
<reference evidence="4" key="3">
    <citation type="journal article" date="2005" name="Nature">
        <title>The map-based sequence of the rice genome.</title>
        <authorList>
            <consortium name="International rice genome sequencing project (IRGSP)"/>
            <person name="Matsumoto T."/>
            <person name="Wu J."/>
            <person name="Kanamori H."/>
            <person name="Katayose Y."/>
            <person name="Fujisawa M."/>
            <person name="Namiki N."/>
            <person name="Mizuno H."/>
            <person name="Yamamoto K."/>
            <person name="Antonio B.A."/>
            <person name="Baba T."/>
            <person name="Sakata K."/>
            <person name="Nagamura Y."/>
            <person name="Aoki H."/>
            <person name="Arikawa K."/>
            <person name="Arita K."/>
            <person name="Bito T."/>
            <person name="Chiden Y."/>
            <person name="Fujitsuka N."/>
            <person name="Fukunaka R."/>
            <person name="Hamada M."/>
            <person name="Harada C."/>
            <person name="Hayashi A."/>
            <person name="Hijishita S."/>
            <person name="Honda M."/>
            <person name="Hosokawa S."/>
            <person name="Ichikawa Y."/>
            <person name="Idonuma A."/>
            <person name="Iijima M."/>
            <person name="Ikeda M."/>
            <person name="Ikeno M."/>
            <person name="Ito K."/>
            <person name="Ito S."/>
            <person name="Ito T."/>
            <person name="Ito Y."/>
            <person name="Ito Y."/>
            <person name="Iwabuchi A."/>
            <person name="Kamiya K."/>
            <person name="Karasawa W."/>
            <person name="Kurita K."/>
            <person name="Katagiri S."/>
            <person name="Kikuta A."/>
            <person name="Kobayashi H."/>
            <person name="Kobayashi N."/>
            <person name="Machita K."/>
            <person name="Maehara T."/>
            <person name="Masukawa M."/>
            <person name="Mizubayashi T."/>
            <person name="Mukai Y."/>
            <person name="Nagasaki H."/>
            <person name="Nagata Y."/>
            <person name="Naito S."/>
            <person name="Nakashima M."/>
            <person name="Nakama Y."/>
            <person name="Nakamichi Y."/>
            <person name="Nakamura M."/>
            <person name="Meguro A."/>
            <person name="Negishi M."/>
            <person name="Ohta I."/>
            <person name="Ohta T."/>
            <person name="Okamoto M."/>
            <person name="Ono N."/>
            <person name="Saji S."/>
            <person name="Sakaguchi M."/>
            <person name="Sakai K."/>
            <person name="Shibata M."/>
            <person name="Shimokawa T."/>
            <person name="Song J."/>
            <person name="Takazaki Y."/>
            <person name="Terasawa K."/>
            <person name="Tsugane M."/>
            <person name="Tsuji K."/>
            <person name="Ueda S."/>
            <person name="Waki K."/>
            <person name="Yamagata H."/>
            <person name="Yamamoto M."/>
            <person name="Yamamoto S."/>
            <person name="Yamane H."/>
            <person name="Yoshiki S."/>
            <person name="Yoshihara R."/>
            <person name="Yukawa K."/>
            <person name="Zhong H."/>
            <person name="Yano M."/>
            <person name="Yuan Q."/>
            <person name="Ouyang S."/>
            <person name="Liu J."/>
            <person name="Jones K.M."/>
            <person name="Gansberger K."/>
            <person name="Moffat K."/>
            <person name="Hill J."/>
            <person name="Bera J."/>
            <person name="Fadrosh D."/>
            <person name="Jin S."/>
            <person name="Johri S."/>
            <person name="Kim M."/>
            <person name="Overton L."/>
            <person name="Reardon M."/>
            <person name="Tsitrin T."/>
            <person name="Vuong H."/>
            <person name="Weaver B."/>
            <person name="Ciecko A."/>
            <person name="Tallon L."/>
            <person name="Jackson J."/>
            <person name="Pai G."/>
            <person name="Aken S.V."/>
            <person name="Utterback T."/>
            <person name="Reidmuller S."/>
            <person name="Feldblyum T."/>
            <person name="Hsiao J."/>
            <person name="Zismann V."/>
            <person name="Iobst S."/>
            <person name="de Vazeille A.R."/>
            <person name="Buell C.R."/>
            <person name="Ying K."/>
            <person name="Li Y."/>
            <person name="Lu T."/>
            <person name="Huang Y."/>
            <person name="Zhao Q."/>
            <person name="Feng Q."/>
            <person name="Zhang L."/>
            <person name="Zhu J."/>
            <person name="Weng Q."/>
            <person name="Mu J."/>
            <person name="Lu Y."/>
            <person name="Fan D."/>
            <person name="Liu Y."/>
            <person name="Guan J."/>
            <person name="Zhang Y."/>
            <person name="Yu S."/>
            <person name="Liu X."/>
            <person name="Zhang Y."/>
            <person name="Hong G."/>
            <person name="Han B."/>
            <person name="Choisne N."/>
            <person name="Demange N."/>
            <person name="Orjeda G."/>
            <person name="Samain S."/>
            <person name="Cattolico L."/>
            <person name="Pelletier E."/>
            <person name="Couloux A."/>
            <person name="Segurens B."/>
            <person name="Wincker P."/>
            <person name="D'Hont A."/>
            <person name="Scarpelli C."/>
            <person name="Weissenbach J."/>
            <person name="Salanoubat M."/>
            <person name="Quetier F."/>
            <person name="Yu Y."/>
            <person name="Kim H.R."/>
            <person name="Rambo T."/>
            <person name="Currie J."/>
            <person name="Collura K."/>
            <person name="Luo M."/>
            <person name="Yang T."/>
            <person name="Ammiraju J.S.S."/>
            <person name="Engler F."/>
            <person name="Soderlund C."/>
            <person name="Wing R.A."/>
            <person name="Palmer L.E."/>
            <person name="de la Bastide M."/>
            <person name="Spiegel L."/>
            <person name="Nascimento L."/>
            <person name="Zutavern T."/>
            <person name="O'Shaughnessy A."/>
            <person name="Dike S."/>
            <person name="Dedhia N."/>
            <person name="Preston R."/>
            <person name="Balija V."/>
            <person name="McCombie W.R."/>
            <person name="Chow T."/>
            <person name="Chen H."/>
            <person name="Chung M."/>
            <person name="Chen C."/>
            <person name="Shaw J."/>
            <person name="Wu H."/>
            <person name="Hsiao K."/>
            <person name="Chao Y."/>
            <person name="Chu M."/>
            <person name="Cheng C."/>
            <person name="Hour A."/>
            <person name="Lee P."/>
            <person name="Lin S."/>
            <person name="Lin Y."/>
            <person name="Liou J."/>
            <person name="Liu S."/>
            <person name="Hsing Y."/>
            <person name="Raghuvanshi S."/>
            <person name="Mohanty A."/>
            <person name="Bharti A.K."/>
            <person name="Gaur A."/>
            <person name="Gupta V."/>
            <person name="Kumar D."/>
            <person name="Ravi V."/>
            <person name="Vij S."/>
            <person name="Kapur A."/>
            <person name="Khurana P."/>
            <person name="Khurana P."/>
            <person name="Khurana J.P."/>
            <person name="Tyagi A.K."/>
            <person name="Gaikwad K."/>
            <person name="Singh A."/>
            <person name="Dalal V."/>
            <person name="Srivastava S."/>
            <person name="Dixit A."/>
            <person name="Pal A.K."/>
            <person name="Ghazi I.A."/>
            <person name="Yadav M."/>
            <person name="Pandit A."/>
            <person name="Bhargava A."/>
            <person name="Sureshbabu K."/>
            <person name="Batra K."/>
            <person name="Sharma T.R."/>
            <person name="Mohapatra T."/>
            <person name="Singh N.K."/>
            <person name="Messing J."/>
            <person name="Nelson A.B."/>
            <person name="Fuks G."/>
            <person name="Kavchok S."/>
            <person name="Keizer G."/>
            <person name="Linton E."/>
            <person name="Llaca V."/>
            <person name="Song R."/>
            <person name="Tanyolac B."/>
            <person name="Young S."/>
            <person name="Ho-Il K."/>
            <person name="Hahn J.H."/>
            <person name="Sangsakoo G."/>
            <person name="Vanavichit A."/>
            <person name="de Mattos Luiz.A.T."/>
            <person name="Zimmer P.D."/>
            <person name="Malone G."/>
            <person name="Dellagostin O."/>
            <person name="de Oliveira A.C."/>
            <person name="Bevan M."/>
            <person name="Bancroft I."/>
            <person name="Minx P."/>
            <person name="Cordum H."/>
            <person name="Wilson R."/>
            <person name="Cheng Z."/>
            <person name="Jin W."/>
            <person name="Jiang J."/>
            <person name="Leong S.A."/>
            <person name="Iwama H."/>
            <person name="Gojobori T."/>
            <person name="Itoh T."/>
            <person name="Niimura Y."/>
            <person name="Fujii Y."/>
            <person name="Habara T."/>
            <person name="Sakai H."/>
            <person name="Sato Y."/>
            <person name="Wilson G."/>
            <person name="Kumar K."/>
            <person name="McCouch S."/>
            <person name="Juretic N."/>
            <person name="Hoen D."/>
            <person name="Wright S."/>
            <person name="Bruskiewich R."/>
            <person name="Bureau T."/>
            <person name="Miyao A."/>
            <person name="Hirochika H."/>
            <person name="Nishikawa T."/>
            <person name="Kadowaki K."/>
            <person name="Sugiura M."/>
            <person name="Burr B."/>
            <person name="Sasaki T."/>
        </authorList>
    </citation>
    <scope>NUCLEOTIDE SEQUENCE [LARGE SCALE GENOMIC DNA]</scope>
    <source>
        <strain evidence="4">cv. Nipponbare</strain>
    </source>
</reference>
<reference evidence="3" key="2">
    <citation type="submission" date="2002-11" db="EMBL/GenBank/DDBJ databases">
        <title>Oryza sativa nipponbare(GA3) genomic DNA, chromosome 9, BAC clone:OSJNBa0006G10.</title>
        <authorList>
            <person name="Sasaki T."/>
            <person name="Matsumoto T."/>
            <person name="Katayose Y."/>
        </authorList>
    </citation>
    <scope>NUCLEOTIDE SEQUENCE</scope>
</reference>
<dbReference type="Proteomes" id="UP000000763">
    <property type="component" value="Chromosome 9"/>
</dbReference>
<sequence>MGKQSRGRGRAWHSVADDANDEVPEGENVAGRGGFEGGRGAGDVGEWGGSAPVLEGESGGGERGRGRRGPTVGRERRRVEEVGWGSGDVGQLRRPWWLQPASQRKEEELTGSDQLNGKTPKEIAEYKKGLHKEKLITVAQYIGRAFLHFQNKRVVMAAYNFK</sequence>
<dbReference type="AlphaFoldDB" id="Q69KU8"/>
<evidence type="ECO:0000313" key="3">
    <source>
        <dbReference type="EMBL" id="BAD34158.1"/>
    </source>
</evidence>
<accession>Q69KU8</accession>